<feature type="non-terminal residue" evidence="2">
    <location>
        <position position="31"/>
    </location>
</feature>
<reference evidence="2" key="1">
    <citation type="journal article" date="2014" name="Front. Microbiol.">
        <title>High frequency of phylogenetically diverse reductive dehalogenase-homologous genes in deep subseafloor sedimentary metagenomes.</title>
        <authorList>
            <person name="Kawai M."/>
            <person name="Futagami T."/>
            <person name="Toyoda A."/>
            <person name="Takaki Y."/>
            <person name="Nishi S."/>
            <person name="Hori S."/>
            <person name="Arai W."/>
            <person name="Tsubouchi T."/>
            <person name="Morono Y."/>
            <person name="Uchiyama I."/>
            <person name="Ito T."/>
            <person name="Fujiyama A."/>
            <person name="Inagaki F."/>
            <person name="Takami H."/>
        </authorList>
    </citation>
    <scope>NUCLEOTIDE SEQUENCE</scope>
    <source>
        <strain evidence="2">Expedition CK06-06</strain>
    </source>
</reference>
<evidence type="ECO:0000313" key="2">
    <source>
        <dbReference type="EMBL" id="GAJ20814.1"/>
    </source>
</evidence>
<comment type="caution">
    <text evidence="2">The sequence shown here is derived from an EMBL/GenBank/DDBJ whole genome shotgun (WGS) entry which is preliminary data.</text>
</comment>
<gene>
    <name evidence="2" type="ORF">S12H4_63701</name>
</gene>
<dbReference type="InterPro" id="IPR010656">
    <property type="entry name" value="DctM"/>
</dbReference>
<dbReference type="Pfam" id="PF06808">
    <property type="entry name" value="DctM"/>
    <property type="match status" value="1"/>
</dbReference>
<dbReference type="EMBL" id="BARW01043576">
    <property type="protein sequence ID" value="GAJ20814.1"/>
    <property type="molecule type" value="Genomic_DNA"/>
</dbReference>
<name>X1UTL8_9ZZZZ</name>
<dbReference type="AlphaFoldDB" id="X1UTL8"/>
<sequence>MNTGGITQRIFKFANVMVGHLRGGLGHVNIR</sequence>
<feature type="domain" description="TRAP C4-dicarboxylate transport system permease DctM subunit" evidence="1">
    <location>
        <begin position="1"/>
        <end position="30"/>
    </location>
</feature>
<evidence type="ECO:0000259" key="1">
    <source>
        <dbReference type="Pfam" id="PF06808"/>
    </source>
</evidence>
<accession>X1UTL8</accession>
<proteinExistence type="predicted"/>
<organism evidence="2">
    <name type="scientific">marine sediment metagenome</name>
    <dbReference type="NCBI Taxonomy" id="412755"/>
    <lineage>
        <taxon>unclassified sequences</taxon>
        <taxon>metagenomes</taxon>
        <taxon>ecological metagenomes</taxon>
    </lineage>
</organism>
<protein>
    <recommendedName>
        <fullName evidence="1">TRAP C4-dicarboxylate transport system permease DctM subunit domain-containing protein</fullName>
    </recommendedName>
</protein>